<keyword evidence="2" id="KW-0812">Transmembrane</keyword>
<dbReference type="InterPro" id="IPR021443">
    <property type="entry name" value="DUF3093"/>
</dbReference>
<feature type="compositionally biased region" description="Low complexity" evidence="1">
    <location>
        <begin position="13"/>
        <end position="24"/>
    </location>
</feature>
<evidence type="ECO:0008006" key="5">
    <source>
        <dbReference type="Google" id="ProtNLM"/>
    </source>
</evidence>
<feature type="transmembrane region" description="Helical" evidence="2">
    <location>
        <begin position="59"/>
        <end position="78"/>
    </location>
</feature>
<feature type="transmembrane region" description="Helical" evidence="2">
    <location>
        <begin position="36"/>
        <end position="54"/>
    </location>
</feature>
<evidence type="ECO:0000313" key="3">
    <source>
        <dbReference type="EMBL" id="SIQ34869.1"/>
    </source>
</evidence>
<dbReference type="Proteomes" id="UP000186235">
    <property type="component" value="Unassembled WGS sequence"/>
</dbReference>
<dbReference type="EMBL" id="FTMI01000003">
    <property type="protein sequence ID" value="SIQ34869.1"/>
    <property type="molecule type" value="Genomic_DNA"/>
</dbReference>
<keyword evidence="4" id="KW-1185">Reference proteome</keyword>
<protein>
    <recommendedName>
        <fullName evidence="5">DUF3093 domain-containing protein</fullName>
    </recommendedName>
</protein>
<dbReference type="RefSeq" id="WP_076404958.1">
    <property type="nucleotide sequence ID" value="NZ_FTMI01000003.1"/>
</dbReference>
<proteinExistence type="predicted"/>
<name>A0A1N6S1F0_9MICO</name>
<evidence type="ECO:0000256" key="1">
    <source>
        <dbReference type="SAM" id="MobiDB-lite"/>
    </source>
</evidence>
<dbReference type="Pfam" id="PF11292">
    <property type="entry name" value="DUF3093"/>
    <property type="match status" value="1"/>
</dbReference>
<evidence type="ECO:0000256" key="2">
    <source>
        <dbReference type="SAM" id="Phobius"/>
    </source>
</evidence>
<feature type="region of interest" description="Disordered" evidence="1">
    <location>
        <begin position="1"/>
        <end position="24"/>
    </location>
</feature>
<sequence>MTDAADRSTPSSTRGAAGTPGTAGTASYRERLVPGVGGWAAALGFALVLGIALWPASHAVALGVGGLAAVAGVVALWWTSPVVEVADGELRAGRAHVPASLLGQVTTLDADAMRVQLGPRLDARAYVCLRAWARTGVHVVLEDPQDPTPYWLVSTRHPQRLADAVRTAHAA</sequence>
<organism evidence="3 4">
    <name type="scientific">Cellulosimicrobium aquatile</name>
    <dbReference type="NCBI Taxonomy" id="1612203"/>
    <lineage>
        <taxon>Bacteria</taxon>
        <taxon>Bacillati</taxon>
        <taxon>Actinomycetota</taxon>
        <taxon>Actinomycetes</taxon>
        <taxon>Micrococcales</taxon>
        <taxon>Promicromonosporaceae</taxon>
        <taxon>Cellulosimicrobium</taxon>
    </lineage>
</organism>
<gene>
    <name evidence="3" type="ORF">SAMN05518682_2243</name>
</gene>
<evidence type="ECO:0000313" key="4">
    <source>
        <dbReference type="Proteomes" id="UP000186235"/>
    </source>
</evidence>
<accession>A0A1N6S1F0</accession>
<dbReference type="GeneID" id="66333865"/>
<keyword evidence="2" id="KW-1133">Transmembrane helix</keyword>
<keyword evidence="2" id="KW-0472">Membrane</keyword>
<reference evidence="4" key="1">
    <citation type="submission" date="2017-01" db="EMBL/GenBank/DDBJ databases">
        <authorList>
            <person name="Varghese N."/>
            <person name="Submissions S."/>
        </authorList>
    </citation>
    <scope>NUCLEOTIDE SEQUENCE [LARGE SCALE GENOMIC DNA]</scope>
    <source>
        <strain evidence="4">3bp</strain>
    </source>
</reference>
<dbReference type="AlphaFoldDB" id="A0A1N6S1F0"/>